<keyword evidence="1 4" id="KW-0479">Metal-binding</keyword>
<dbReference type="PRINTS" id="PR00377">
    <property type="entry name" value="IMPHPHTASES"/>
</dbReference>
<name>A0A4R9JXV4_9LEPT</name>
<dbReference type="InterPro" id="IPR000760">
    <property type="entry name" value="Inositol_monophosphatase-like"/>
</dbReference>
<dbReference type="GO" id="GO:0046872">
    <property type="term" value="F:metal ion binding"/>
    <property type="evidence" value="ECO:0007669"/>
    <property type="project" value="UniProtKB-KW"/>
</dbReference>
<feature type="binding site" evidence="4">
    <location>
        <position position="84"/>
    </location>
    <ligand>
        <name>Mg(2+)</name>
        <dbReference type="ChEBI" id="CHEBI:18420"/>
        <label>1</label>
        <note>catalytic</note>
    </ligand>
</feature>
<dbReference type="PANTHER" id="PTHR20854">
    <property type="entry name" value="INOSITOL MONOPHOSPHATASE"/>
    <property type="match status" value="1"/>
</dbReference>
<dbReference type="AlphaFoldDB" id="A0A4R9JXV4"/>
<evidence type="ECO:0000256" key="4">
    <source>
        <dbReference type="PIRSR" id="PIRSR600760-2"/>
    </source>
</evidence>
<dbReference type="GO" id="GO:0007165">
    <property type="term" value="P:signal transduction"/>
    <property type="evidence" value="ECO:0007669"/>
    <property type="project" value="TreeGrafter"/>
</dbReference>
<keyword evidence="2" id="KW-0378">Hydrolase</keyword>
<evidence type="ECO:0000256" key="1">
    <source>
        <dbReference type="ARBA" id="ARBA00022723"/>
    </source>
</evidence>
<dbReference type="Gene3D" id="3.30.540.10">
    <property type="entry name" value="Fructose-1,6-Bisphosphatase, subunit A, domain 1"/>
    <property type="match status" value="1"/>
</dbReference>
<dbReference type="OrthoDB" id="9772456at2"/>
<dbReference type="CDD" id="cd01638">
    <property type="entry name" value="CysQ"/>
    <property type="match status" value="1"/>
</dbReference>
<organism evidence="5 6">
    <name type="scientific">Leptospira ognonensis</name>
    <dbReference type="NCBI Taxonomy" id="2484945"/>
    <lineage>
        <taxon>Bacteria</taxon>
        <taxon>Pseudomonadati</taxon>
        <taxon>Spirochaetota</taxon>
        <taxon>Spirochaetia</taxon>
        <taxon>Leptospirales</taxon>
        <taxon>Leptospiraceae</taxon>
        <taxon>Leptospira</taxon>
    </lineage>
</organism>
<dbReference type="GO" id="GO:0006020">
    <property type="term" value="P:inositol metabolic process"/>
    <property type="evidence" value="ECO:0007669"/>
    <property type="project" value="TreeGrafter"/>
</dbReference>
<dbReference type="EMBL" id="RQGD01000035">
    <property type="protein sequence ID" value="TGL57387.1"/>
    <property type="molecule type" value="Genomic_DNA"/>
</dbReference>
<dbReference type="InterPro" id="IPR020583">
    <property type="entry name" value="Inositol_monoP_metal-BS"/>
</dbReference>
<protein>
    <submittedName>
        <fullName evidence="5">3'(2'),5'-bisphosphate nucleotidase CysQ</fullName>
    </submittedName>
</protein>
<dbReference type="Pfam" id="PF00459">
    <property type="entry name" value="Inositol_P"/>
    <property type="match status" value="1"/>
</dbReference>
<proteinExistence type="predicted"/>
<comment type="caution">
    <text evidence="5">The sequence shown here is derived from an EMBL/GenBank/DDBJ whole genome shotgun (WGS) entry which is preliminary data.</text>
</comment>
<dbReference type="PROSITE" id="PS00629">
    <property type="entry name" value="IMP_1"/>
    <property type="match status" value="1"/>
</dbReference>
<dbReference type="PANTHER" id="PTHR20854:SF4">
    <property type="entry name" value="INOSITOL-1-MONOPHOSPHATASE-RELATED"/>
    <property type="match status" value="1"/>
</dbReference>
<keyword evidence="6" id="KW-1185">Reference proteome</keyword>
<dbReference type="SUPFAM" id="SSF56655">
    <property type="entry name" value="Carbohydrate phosphatase"/>
    <property type="match status" value="1"/>
</dbReference>
<evidence type="ECO:0000313" key="6">
    <source>
        <dbReference type="Proteomes" id="UP000297693"/>
    </source>
</evidence>
<feature type="binding site" evidence="4">
    <location>
        <position position="87"/>
    </location>
    <ligand>
        <name>Mg(2+)</name>
        <dbReference type="ChEBI" id="CHEBI:18420"/>
        <label>1</label>
        <note>catalytic</note>
    </ligand>
</feature>
<dbReference type="GO" id="GO:0008934">
    <property type="term" value="F:inositol monophosphate 1-phosphatase activity"/>
    <property type="evidence" value="ECO:0007669"/>
    <property type="project" value="TreeGrafter"/>
</dbReference>
<evidence type="ECO:0000313" key="5">
    <source>
        <dbReference type="EMBL" id="TGL57387.1"/>
    </source>
</evidence>
<feature type="binding site" evidence="4">
    <location>
        <position position="86"/>
    </location>
    <ligand>
        <name>Mg(2+)</name>
        <dbReference type="ChEBI" id="CHEBI:18420"/>
        <label>1</label>
        <note>catalytic</note>
    </ligand>
</feature>
<reference evidence="5" key="1">
    <citation type="journal article" date="2019" name="PLoS Negl. Trop. Dis.">
        <title>Revisiting the worldwide diversity of Leptospira species in the environment.</title>
        <authorList>
            <person name="Vincent A.T."/>
            <person name="Schiettekatte O."/>
            <person name="Bourhy P."/>
            <person name="Veyrier F.J."/>
            <person name="Picardeau M."/>
        </authorList>
    </citation>
    <scope>NUCLEOTIDE SEQUENCE [LARGE SCALE GENOMIC DNA]</scope>
    <source>
        <strain evidence="5">201702476</strain>
    </source>
</reference>
<accession>A0A4R9JXV4</accession>
<comment type="cofactor">
    <cofactor evidence="4">
        <name>Mg(2+)</name>
        <dbReference type="ChEBI" id="CHEBI:18420"/>
    </cofactor>
</comment>
<dbReference type="Proteomes" id="UP000297693">
    <property type="component" value="Unassembled WGS sequence"/>
</dbReference>
<keyword evidence="3 4" id="KW-0460">Magnesium</keyword>
<feature type="binding site" evidence="4">
    <location>
        <position position="66"/>
    </location>
    <ligand>
        <name>Mg(2+)</name>
        <dbReference type="ChEBI" id="CHEBI:18420"/>
        <label>1</label>
        <note>catalytic</note>
    </ligand>
</feature>
<dbReference type="RefSeq" id="WP_135624511.1">
    <property type="nucleotide sequence ID" value="NZ_RQGD01000035.1"/>
</dbReference>
<evidence type="ECO:0000256" key="2">
    <source>
        <dbReference type="ARBA" id="ARBA00022801"/>
    </source>
</evidence>
<evidence type="ECO:0000256" key="3">
    <source>
        <dbReference type="ARBA" id="ARBA00022842"/>
    </source>
</evidence>
<dbReference type="Gene3D" id="3.40.190.80">
    <property type="match status" value="1"/>
</dbReference>
<gene>
    <name evidence="5" type="ORF">EHQ58_13935</name>
</gene>
<feature type="binding site" evidence="4">
    <location>
        <position position="226"/>
    </location>
    <ligand>
        <name>Mg(2+)</name>
        <dbReference type="ChEBI" id="CHEBI:18420"/>
        <label>1</label>
        <note>catalytic</note>
    </ligand>
</feature>
<sequence>MVNEDFERVWSWILEIGDEILGIYKSDFLVTDKGGNDPVTEADLRASEFLNQKIEAHFPSHGFLSEEKKDDNLRLEKEWVWILDPIDGTREFVKKNDQFALSLGLSRSGVPIWGIVFNPATGEFFSKSQFTFNVKLSPPFASDKNRELLLQGSKIPSEISNQSYSREDKPVLIVSASEKKEGLFDAPFWNENFKIQAMGSIAYKLGLLSAGHFDLIVSLKPKSEWDICGGIALLDENQFKAYPLAQETNYAFNQKDTKSYGLVAGKTNAVSFLENIISREDLSKQVKNSW</sequence>